<organism evidence="1 2">
    <name type="scientific">Paenibacillus faecis</name>
    <dbReference type="NCBI Taxonomy" id="862114"/>
    <lineage>
        <taxon>Bacteria</taxon>
        <taxon>Bacillati</taxon>
        <taxon>Bacillota</taxon>
        <taxon>Bacilli</taxon>
        <taxon>Bacillales</taxon>
        <taxon>Paenibacillaceae</taxon>
        <taxon>Paenibacillus</taxon>
    </lineage>
</organism>
<dbReference type="RefSeq" id="WP_148450835.1">
    <property type="nucleotide sequence ID" value="NZ_VSDO01000001.1"/>
</dbReference>
<name>A0A5D0D3V5_9BACL</name>
<gene>
    <name evidence="1" type="ORF">FRY98_06280</name>
</gene>
<keyword evidence="2" id="KW-1185">Reference proteome</keyword>
<dbReference type="Pfam" id="PF19654">
    <property type="entry name" value="DUF6157"/>
    <property type="match status" value="1"/>
</dbReference>
<reference evidence="1 2" key="1">
    <citation type="submission" date="2019-08" db="EMBL/GenBank/DDBJ databases">
        <title>Genome sequencing of Paenibacillus faecis DSM 23593(T).</title>
        <authorList>
            <person name="Kook J.-K."/>
            <person name="Park S.-N."/>
            <person name="Lim Y.K."/>
        </authorList>
    </citation>
    <scope>NUCLEOTIDE SEQUENCE [LARGE SCALE GENOMIC DNA]</scope>
    <source>
        <strain evidence="1 2">DSM 23593</strain>
    </source>
</reference>
<dbReference type="InterPro" id="IPR046155">
    <property type="entry name" value="DUF6157"/>
</dbReference>
<dbReference type="AlphaFoldDB" id="A0A5D0D3V5"/>
<accession>A0A5D0D3V5</accession>
<dbReference type="EMBL" id="VSDO01000001">
    <property type="protein sequence ID" value="TYA15245.1"/>
    <property type="molecule type" value="Genomic_DNA"/>
</dbReference>
<sequence>MSYKNTFILISPDCPVREGIEPTSRKESKPVHVIQYELLTAHPYKYVYDELLFETHIRHKGISESMLQDSRQEIWDSLFAKKHACMRASALPKRYGWGVHYDAAGKMAIYGADTPQYRSFAESGGKDIQLLYAMRSRKA</sequence>
<protein>
    <submittedName>
        <fullName evidence="1">Uncharacterized protein</fullName>
    </submittedName>
</protein>
<evidence type="ECO:0000313" key="1">
    <source>
        <dbReference type="EMBL" id="TYA15245.1"/>
    </source>
</evidence>
<proteinExistence type="predicted"/>
<dbReference type="Proteomes" id="UP000325218">
    <property type="component" value="Unassembled WGS sequence"/>
</dbReference>
<evidence type="ECO:0000313" key="2">
    <source>
        <dbReference type="Proteomes" id="UP000325218"/>
    </source>
</evidence>
<comment type="caution">
    <text evidence="1">The sequence shown here is derived from an EMBL/GenBank/DDBJ whole genome shotgun (WGS) entry which is preliminary data.</text>
</comment>
<dbReference type="OrthoDB" id="2361182at2"/>